<accession>A0ABT2A8D0</accession>
<dbReference type="Proteomes" id="UP001205560">
    <property type="component" value="Unassembled WGS sequence"/>
</dbReference>
<evidence type="ECO:0000313" key="4">
    <source>
        <dbReference type="Proteomes" id="UP001205560"/>
    </source>
</evidence>
<keyword evidence="1" id="KW-0732">Signal</keyword>
<protein>
    <submittedName>
        <fullName evidence="3">DUF2807 domain-containing protein</fullName>
    </submittedName>
</protein>
<dbReference type="Pfam" id="PF10988">
    <property type="entry name" value="DUF2807"/>
    <property type="match status" value="1"/>
</dbReference>
<feature type="chain" id="PRO_5047332813" evidence="1">
    <location>
        <begin position="22"/>
        <end position="209"/>
    </location>
</feature>
<gene>
    <name evidence="3" type="ORF">NX782_14660</name>
</gene>
<reference evidence="3 4" key="1">
    <citation type="submission" date="2022-08" db="EMBL/GenBank/DDBJ databases">
        <title>Reclassification of Massilia species as members of the genera Telluria, Duganella, Pseudoduganella, Mokoshia gen. nov. and Zemynaea gen. nov. using orthogonal and non-orthogonal genome-based approaches.</title>
        <authorList>
            <person name="Bowman J.P."/>
        </authorList>
    </citation>
    <scope>NUCLEOTIDE SEQUENCE [LARGE SCALE GENOMIC DNA]</scope>
    <source>
        <strain evidence="3 4">LMG 28164</strain>
    </source>
</reference>
<dbReference type="RefSeq" id="WP_258846214.1">
    <property type="nucleotide sequence ID" value="NZ_JANUGX010000017.1"/>
</dbReference>
<sequence>MRPHLLALAAVLSFTAATAHADDQVRNTPAFSSISVEGPISVTVDAGKAQTLTLRGDAKFLRDVTSEVVDGQLRLSVREKKNISWRGDPRVVITVPALRALEVEGAGAIRLNQIRGERLDVNYRGAGSMNINGEVKTFKMTAEGVGEVDAKALAANDVDLRFRGIGDVKVTARNRLDANLEGMGSVTYYGKPRIVNKSASGIGSVKAGD</sequence>
<dbReference type="PANTHER" id="PTHR39200:SF1">
    <property type="entry name" value="AUTO-TRANSPORTER ADHESIN HEAD GIN DOMAIN-CONTAINING PROTEIN-RELATED"/>
    <property type="match status" value="1"/>
</dbReference>
<feature type="domain" description="Putative auto-transporter adhesin head GIN" evidence="2">
    <location>
        <begin position="30"/>
        <end position="192"/>
    </location>
</feature>
<dbReference type="InterPro" id="IPR021255">
    <property type="entry name" value="DUF2807"/>
</dbReference>
<evidence type="ECO:0000256" key="1">
    <source>
        <dbReference type="SAM" id="SignalP"/>
    </source>
</evidence>
<evidence type="ECO:0000313" key="3">
    <source>
        <dbReference type="EMBL" id="MCS0590433.1"/>
    </source>
</evidence>
<name>A0ABT2A8D0_9BURK</name>
<dbReference type="EMBL" id="JANUGX010000017">
    <property type="protein sequence ID" value="MCS0590433.1"/>
    <property type="molecule type" value="Genomic_DNA"/>
</dbReference>
<proteinExistence type="predicted"/>
<feature type="signal peptide" evidence="1">
    <location>
        <begin position="1"/>
        <end position="21"/>
    </location>
</feature>
<organism evidence="3 4">
    <name type="scientific">Massilia norwichensis</name>
    <dbReference type="NCBI Taxonomy" id="1442366"/>
    <lineage>
        <taxon>Bacteria</taxon>
        <taxon>Pseudomonadati</taxon>
        <taxon>Pseudomonadota</taxon>
        <taxon>Betaproteobacteria</taxon>
        <taxon>Burkholderiales</taxon>
        <taxon>Oxalobacteraceae</taxon>
        <taxon>Telluria group</taxon>
        <taxon>Massilia</taxon>
    </lineage>
</organism>
<evidence type="ECO:0000259" key="2">
    <source>
        <dbReference type="Pfam" id="PF10988"/>
    </source>
</evidence>
<dbReference type="Gene3D" id="2.160.20.120">
    <property type="match status" value="1"/>
</dbReference>
<keyword evidence="4" id="KW-1185">Reference proteome</keyword>
<comment type="caution">
    <text evidence="3">The sequence shown here is derived from an EMBL/GenBank/DDBJ whole genome shotgun (WGS) entry which is preliminary data.</text>
</comment>
<dbReference type="PANTHER" id="PTHR39200">
    <property type="entry name" value="HYPOTHETICAL EXPORTED PROTEIN"/>
    <property type="match status" value="1"/>
</dbReference>